<dbReference type="InterPro" id="IPR041588">
    <property type="entry name" value="Integrase_H2C2"/>
</dbReference>
<dbReference type="EMBL" id="LSMT01000594">
    <property type="protein sequence ID" value="PFX15929.1"/>
    <property type="molecule type" value="Genomic_DNA"/>
</dbReference>
<proteinExistence type="predicted"/>
<comment type="caution">
    <text evidence="3">The sequence shown here is derived from an EMBL/GenBank/DDBJ whole genome shotgun (WGS) entry which is preliminary data.</text>
</comment>
<name>A0A2B4RGJ1_STYPI</name>
<dbReference type="OrthoDB" id="5983006at2759"/>
<sequence>MPDTEDSSPGLIPFQVQTANNLPPPEKFSGANSPQQAELWSKWFRRFERYRTASGLKHKPDIEQVGTLLYAMGECADDILKTLHIDEEKASYEEVKTALNEYYEIRRNVLVERAKFNKRVQKPGEPVDSFIQDLYRLADDCEYGLLKNELIRDRIIVGVLDDALSDRLQSKLKLTLEEAVQISRKAEARQQIREVVRGSTQTSTNSVNMVKRASQNNEQKDNSLKVSTSAPDGVFHKMYSSSNSSSSSSESEGEEYFNEVSFECGSVVPYDEDLEPLATEEEAVEQEERMAKETEVEREYRARLTRQVDVSAWCVCSNCSPEFARKAEECQCCQEIDRCGEVMEEFGDRKKCITLHPGFQDVCLNRHVLQVAALNLKTRSGKSYRTIDTHGRRTEAEFLRSVAYRQFTRLLWDYIAKQDAISDDLTLEPPTEISTSFCDFVEVTEEHIVEYAAKSSNKSCCLDPIPSIVFKGCVKVLLPVIAKIVNMSLDTATVPKSLKIATVSPLVKKPDADHNQFANFRPVSNLSLVSKIIEKSVAVQLTDYITKHHLAGIRLEILDLLHQGHLGITKMQARGKMFVWWPAITTAITDMVTKCFTCAKYRPVPKEPLMPSSFPSKPWERLAPDLFHLKGKKHLIVVDYNSRWTEVKALPSELFESVIKALKEIFSTHRIPDLLVSDNGPQFAYAKEELYRSNQKSNHDRRYKAKDLRELQSGEKVWIRDQDRMRRVLAASSSPRSYIVESDQGTQLRRNRAALVSADTCTKTLDTQPEDNVET</sequence>
<dbReference type="GO" id="GO:0003676">
    <property type="term" value="F:nucleic acid binding"/>
    <property type="evidence" value="ECO:0007669"/>
    <property type="project" value="InterPro"/>
</dbReference>
<protein>
    <submittedName>
        <fullName evidence="3">Uncharacterized protein K02A2.6</fullName>
    </submittedName>
</protein>
<dbReference type="InterPro" id="IPR001584">
    <property type="entry name" value="Integrase_cat-core"/>
</dbReference>
<gene>
    <name evidence="3" type="primary">K02A2.6</name>
    <name evidence="3" type="ORF">AWC38_SpisGene19827</name>
</gene>
<feature type="domain" description="Integrase catalytic" evidence="2">
    <location>
        <begin position="614"/>
        <end position="690"/>
    </location>
</feature>
<dbReference type="Gene3D" id="3.30.420.10">
    <property type="entry name" value="Ribonuclease H-like superfamily/Ribonuclease H"/>
    <property type="match status" value="1"/>
</dbReference>
<dbReference type="SUPFAM" id="SSF53098">
    <property type="entry name" value="Ribonuclease H-like"/>
    <property type="match status" value="1"/>
</dbReference>
<dbReference type="InterPro" id="IPR012337">
    <property type="entry name" value="RNaseH-like_sf"/>
</dbReference>
<dbReference type="GO" id="GO:0015074">
    <property type="term" value="P:DNA integration"/>
    <property type="evidence" value="ECO:0007669"/>
    <property type="project" value="InterPro"/>
</dbReference>
<dbReference type="PANTHER" id="PTHR37984">
    <property type="entry name" value="PROTEIN CBG26694"/>
    <property type="match status" value="1"/>
</dbReference>
<evidence type="ECO:0000259" key="2">
    <source>
        <dbReference type="PROSITE" id="PS50994"/>
    </source>
</evidence>
<dbReference type="InterPro" id="IPR050951">
    <property type="entry name" value="Retrovirus_Pol_polyprotein"/>
</dbReference>
<accession>A0A2B4RGJ1</accession>
<dbReference type="Gene3D" id="1.10.340.70">
    <property type="match status" value="1"/>
</dbReference>
<dbReference type="Proteomes" id="UP000225706">
    <property type="component" value="Unassembled WGS sequence"/>
</dbReference>
<evidence type="ECO:0000313" key="4">
    <source>
        <dbReference type="Proteomes" id="UP000225706"/>
    </source>
</evidence>
<evidence type="ECO:0000313" key="3">
    <source>
        <dbReference type="EMBL" id="PFX15929.1"/>
    </source>
</evidence>
<dbReference type="InterPro" id="IPR036397">
    <property type="entry name" value="RNaseH_sf"/>
</dbReference>
<feature type="compositionally biased region" description="Polar residues" evidence="1">
    <location>
        <begin position="198"/>
        <end position="217"/>
    </location>
</feature>
<dbReference type="Pfam" id="PF17921">
    <property type="entry name" value="Integrase_H2C2"/>
    <property type="match status" value="1"/>
</dbReference>
<evidence type="ECO:0000256" key="1">
    <source>
        <dbReference type="SAM" id="MobiDB-lite"/>
    </source>
</evidence>
<dbReference type="PROSITE" id="PS50994">
    <property type="entry name" value="INTEGRASE"/>
    <property type="match status" value="1"/>
</dbReference>
<dbReference type="AlphaFoldDB" id="A0A2B4RGJ1"/>
<organism evidence="3 4">
    <name type="scientific">Stylophora pistillata</name>
    <name type="common">Smooth cauliflower coral</name>
    <dbReference type="NCBI Taxonomy" id="50429"/>
    <lineage>
        <taxon>Eukaryota</taxon>
        <taxon>Metazoa</taxon>
        <taxon>Cnidaria</taxon>
        <taxon>Anthozoa</taxon>
        <taxon>Hexacorallia</taxon>
        <taxon>Scleractinia</taxon>
        <taxon>Astrocoeniina</taxon>
        <taxon>Pocilloporidae</taxon>
        <taxon>Stylophora</taxon>
    </lineage>
</organism>
<keyword evidence="4" id="KW-1185">Reference proteome</keyword>
<reference evidence="4" key="1">
    <citation type="journal article" date="2017" name="bioRxiv">
        <title>Comparative analysis of the genomes of Stylophora pistillata and Acropora digitifera provides evidence for extensive differences between species of corals.</title>
        <authorList>
            <person name="Voolstra C.R."/>
            <person name="Li Y."/>
            <person name="Liew Y.J."/>
            <person name="Baumgarten S."/>
            <person name="Zoccola D."/>
            <person name="Flot J.-F."/>
            <person name="Tambutte S."/>
            <person name="Allemand D."/>
            <person name="Aranda M."/>
        </authorList>
    </citation>
    <scope>NUCLEOTIDE SEQUENCE [LARGE SCALE GENOMIC DNA]</scope>
</reference>
<feature type="region of interest" description="Disordered" evidence="1">
    <location>
        <begin position="196"/>
        <end position="227"/>
    </location>
</feature>
<dbReference type="PANTHER" id="PTHR37984:SF9">
    <property type="entry name" value="INTEGRASE CATALYTIC DOMAIN-CONTAINING PROTEIN"/>
    <property type="match status" value="1"/>
</dbReference>